<evidence type="ECO:0000313" key="2">
    <source>
        <dbReference type="EMBL" id="KAF2086868.1"/>
    </source>
</evidence>
<comment type="caution">
    <text evidence="2">The sequence shown here is derived from an EMBL/GenBank/DDBJ whole genome shotgun (WGS) entry which is preliminary data.</text>
</comment>
<dbReference type="Proteomes" id="UP000799776">
    <property type="component" value="Unassembled WGS sequence"/>
</dbReference>
<dbReference type="AlphaFoldDB" id="A0A9P4HUA3"/>
<keyword evidence="1" id="KW-1133">Transmembrane helix</keyword>
<reference evidence="2" key="1">
    <citation type="journal article" date="2020" name="Stud. Mycol.">
        <title>101 Dothideomycetes genomes: a test case for predicting lifestyles and emergence of pathogens.</title>
        <authorList>
            <person name="Haridas S."/>
            <person name="Albert R."/>
            <person name="Binder M."/>
            <person name="Bloem J."/>
            <person name="Labutti K."/>
            <person name="Salamov A."/>
            <person name="Andreopoulos B."/>
            <person name="Baker S."/>
            <person name="Barry K."/>
            <person name="Bills G."/>
            <person name="Bluhm B."/>
            <person name="Cannon C."/>
            <person name="Castanera R."/>
            <person name="Culley D."/>
            <person name="Daum C."/>
            <person name="Ezra D."/>
            <person name="Gonzalez J."/>
            <person name="Henrissat B."/>
            <person name="Kuo A."/>
            <person name="Liang C."/>
            <person name="Lipzen A."/>
            <person name="Lutzoni F."/>
            <person name="Magnuson J."/>
            <person name="Mondo S."/>
            <person name="Nolan M."/>
            <person name="Ohm R."/>
            <person name="Pangilinan J."/>
            <person name="Park H.-J."/>
            <person name="Ramirez L."/>
            <person name="Alfaro M."/>
            <person name="Sun H."/>
            <person name="Tritt A."/>
            <person name="Yoshinaga Y."/>
            <person name="Zwiers L.-H."/>
            <person name="Turgeon B."/>
            <person name="Goodwin S."/>
            <person name="Spatafora J."/>
            <person name="Crous P."/>
            <person name="Grigoriev I."/>
        </authorList>
    </citation>
    <scope>NUCLEOTIDE SEQUENCE</scope>
    <source>
        <strain evidence="2">CBS 121410</strain>
    </source>
</reference>
<feature type="transmembrane region" description="Helical" evidence="1">
    <location>
        <begin position="76"/>
        <end position="100"/>
    </location>
</feature>
<feature type="transmembrane region" description="Helical" evidence="1">
    <location>
        <begin position="12"/>
        <end position="33"/>
    </location>
</feature>
<dbReference type="OrthoDB" id="5284712at2759"/>
<keyword evidence="3" id="KW-1185">Reference proteome</keyword>
<evidence type="ECO:0008006" key="4">
    <source>
        <dbReference type="Google" id="ProtNLM"/>
    </source>
</evidence>
<gene>
    <name evidence="2" type="ORF">K490DRAFT_43166</name>
</gene>
<feature type="transmembrane region" description="Helical" evidence="1">
    <location>
        <begin position="45"/>
        <end position="64"/>
    </location>
</feature>
<keyword evidence="1" id="KW-0472">Membrane</keyword>
<evidence type="ECO:0000256" key="1">
    <source>
        <dbReference type="SAM" id="Phobius"/>
    </source>
</evidence>
<proteinExistence type="predicted"/>
<feature type="transmembrane region" description="Helical" evidence="1">
    <location>
        <begin position="137"/>
        <end position="159"/>
    </location>
</feature>
<keyword evidence="1" id="KW-0812">Transmembrane</keyword>
<name>A0A9P4HUA3_9PEZI</name>
<dbReference type="PROSITE" id="PS51257">
    <property type="entry name" value="PROKAR_LIPOPROTEIN"/>
    <property type="match status" value="1"/>
</dbReference>
<protein>
    <recommendedName>
        <fullName evidence="4">MARVEL domain-containing protein</fullName>
    </recommendedName>
</protein>
<accession>A0A9P4HUA3</accession>
<evidence type="ECO:0000313" key="3">
    <source>
        <dbReference type="Proteomes" id="UP000799776"/>
    </source>
</evidence>
<sequence length="282" mass="30241">MRITQGGMQKSKTVLHFVQCLLVFVAGCITLAVLVKDGGYDGRTAYYFALCFFTVPAMLYLVMVPMWTRTVRFANAYAFAFLDVLYTILWFAAFIAVAVWNSSGMSKGAEEANVSKGNCSTFAYGSELKCHLSEATVGFGVIIFLLFVATSGISFYYVAQYKRTGILPLPASQPAGPSYADLEASNSLPSHQKDPADAVCQSAAGGTVVGAGEYEALHETETDEGRHPGHPLSWGANHPAFRVSTQNGGVVGESYPGAPSALSPTSYDEYRPNGGAVNYSHF</sequence>
<dbReference type="EMBL" id="ML978722">
    <property type="protein sequence ID" value="KAF2086868.1"/>
    <property type="molecule type" value="Genomic_DNA"/>
</dbReference>
<dbReference type="PANTHER" id="PTHR37451">
    <property type="entry name" value="MARVEL DOMAIN"/>
    <property type="match status" value="1"/>
</dbReference>
<organism evidence="2 3">
    <name type="scientific">Saccharata proteae CBS 121410</name>
    <dbReference type="NCBI Taxonomy" id="1314787"/>
    <lineage>
        <taxon>Eukaryota</taxon>
        <taxon>Fungi</taxon>
        <taxon>Dikarya</taxon>
        <taxon>Ascomycota</taxon>
        <taxon>Pezizomycotina</taxon>
        <taxon>Dothideomycetes</taxon>
        <taxon>Dothideomycetes incertae sedis</taxon>
        <taxon>Botryosphaeriales</taxon>
        <taxon>Saccharataceae</taxon>
        <taxon>Saccharata</taxon>
    </lineage>
</organism>
<dbReference type="PANTHER" id="PTHR37451:SF3">
    <property type="entry name" value="MARVEL DOMAIN-CONTAINING PROTEIN"/>
    <property type="match status" value="1"/>
</dbReference>